<dbReference type="KEGG" id="rdp:RD2015_4431"/>
<evidence type="ECO:0000259" key="1">
    <source>
        <dbReference type="Pfam" id="PF07819"/>
    </source>
</evidence>
<accession>A0A0U3CJT6</accession>
<name>A0A0U3CJT6_9BURK</name>
<keyword evidence="3" id="KW-1185">Reference proteome</keyword>
<dbReference type="SUPFAM" id="SSF53474">
    <property type="entry name" value="alpha/beta-Hydrolases"/>
    <property type="match status" value="1"/>
</dbReference>
<dbReference type="AlphaFoldDB" id="A0A0U3CJT6"/>
<dbReference type="Proteomes" id="UP000060699">
    <property type="component" value="Chromosome"/>
</dbReference>
<dbReference type="GO" id="GO:0016788">
    <property type="term" value="F:hydrolase activity, acting on ester bonds"/>
    <property type="evidence" value="ECO:0007669"/>
    <property type="project" value="InterPro"/>
</dbReference>
<dbReference type="Pfam" id="PF07819">
    <property type="entry name" value="PGAP1"/>
    <property type="match status" value="1"/>
</dbReference>
<dbReference type="InterPro" id="IPR012908">
    <property type="entry name" value="PGAP1-ab_dom-like"/>
</dbReference>
<evidence type="ECO:0000313" key="3">
    <source>
        <dbReference type="Proteomes" id="UP000060699"/>
    </source>
</evidence>
<dbReference type="STRING" id="76731.RD2015_4431"/>
<dbReference type="OrthoDB" id="275181at2"/>
<dbReference type="Gene3D" id="3.40.50.1820">
    <property type="entry name" value="alpha/beta hydrolase"/>
    <property type="match status" value="1"/>
</dbReference>
<dbReference type="RefSeq" id="WP_058936747.1">
    <property type="nucleotide sequence ID" value="NZ_CP013729.1"/>
</dbReference>
<dbReference type="EMBL" id="CP013729">
    <property type="protein sequence ID" value="ALV08872.1"/>
    <property type="molecule type" value="Genomic_DNA"/>
</dbReference>
<sequence>MNGHIHRFTSLFRWLVGPLLSAWVASRYGAGAGLAVLAIFVAGPALVMLPSFLALRFFPPAPGLPAAAWRDLLAAWWREVIAVTRVFNWDQPWRAQRFPDHLPADTRAPRGVMLLHGYSCNRGLWNAWMQRLRADGIPYIAVTQEPAFGSIDLYAPTIDEAMRRLQALTGTPPLIVAHSMGGLSARAWWRSVGHAPDRIHRILTLGTPHRGTLLARLGSTVNARQMRDDSPWLLQLAEEEPHNLGGHFDCLYGHCDQIVFPSETALLPGARELHLPARGHLQLVFEPQAYDRAIQLVHAAPVDPGIRPQPSAPRAGSDPARYSQTMP</sequence>
<proteinExistence type="predicted"/>
<gene>
    <name evidence="2" type="ORF">RD2015_4431</name>
</gene>
<organism evidence="2 3">
    <name type="scientific">Roseateles depolymerans</name>
    <dbReference type="NCBI Taxonomy" id="76731"/>
    <lineage>
        <taxon>Bacteria</taxon>
        <taxon>Pseudomonadati</taxon>
        <taxon>Pseudomonadota</taxon>
        <taxon>Betaproteobacteria</taxon>
        <taxon>Burkholderiales</taxon>
        <taxon>Sphaerotilaceae</taxon>
        <taxon>Roseateles</taxon>
    </lineage>
</organism>
<feature type="domain" description="GPI inositol-deacylase PGAP1-like alpha/beta" evidence="1">
    <location>
        <begin position="174"/>
        <end position="214"/>
    </location>
</feature>
<dbReference type="InterPro" id="IPR029058">
    <property type="entry name" value="AB_hydrolase_fold"/>
</dbReference>
<evidence type="ECO:0000313" key="2">
    <source>
        <dbReference type="EMBL" id="ALV08872.1"/>
    </source>
</evidence>
<protein>
    <submittedName>
        <fullName evidence="2">Alpha/beta hydrolase family protein</fullName>
    </submittedName>
</protein>
<keyword evidence="2" id="KW-0378">Hydrolase</keyword>
<reference evidence="2 3" key="1">
    <citation type="submission" date="2015-12" db="EMBL/GenBank/DDBJ databases">
        <title>Complete genome of Roseateles depolymerans KCTC 42856.</title>
        <authorList>
            <person name="Kim K.M."/>
        </authorList>
    </citation>
    <scope>NUCLEOTIDE SEQUENCE [LARGE SCALE GENOMIC DNA]</scope>
    <source>
        <strain evidence="2 3">KCTC 42856</strain>
    </source>
</reference>